<sequence length="290" mass="29229">MATLLVGAAMIGSSSAALHIQELFDGMAADTNIGGQGDSSTTVGLTGTWAATGSTGINTANNFNVDGGTLPGLASNAGAQGGVWNGTGSWDTGIYATRGMTSSIDFNSDGVIYFSVRLRNHGDTAMGMGFASGAGGSSEFVGAGFSWNNFTGGSGNAAYISHGTLDGGQGVYGQQAAEAAGGVNGYGLLVGRITLSSTGNDLIDIMRYAENDTIDNNLSSISWTAQSAFDSSMSASHLLLWMNGSGGGELDAIRVGSDWVDVTGVNAVPEPSSTALLGLGGLALILRRRK</sequence>
<dbReference type="RefSeq" id="WP_164363213.1">
    <property type="nucleotide sequence ID" value="NZ_CP066776.1"/>
</dbReference>
<dbReference type="InterPro" id="IPR013424">
    <property type="entry name" value="Ice-binding_C"/>
</dbReference>
<evidence type="ECO:0000259" key="1">
    <source>
        <dbReference type="Pfam" id="PF07589"/>
    </source>
</evidence>
<organism evidence="2 3">
    <name type="scientific">Sulfuriroseicoccus oceanibius</name>
    <dbReference type="NCBI Taxonomy" id="2707525"/>
    <lineage>
        <taxon>Bacteria</taxon>
        <taxon>Pseudomonadati</taxon>
        <taxon>Verrucomicrobiota</taxon>
        <taxon>Verrucomicrobiia</taxon>
        <taxon>Verrucomicrobiales</taxon>
        <taxon>Verrucomicrobiaceae</taxon>
        <taxon>Sulfuriroseicoccus</taxon>
    </lineage>
</organism>
<dbReference type="KEGG" id="soa:G3M56_003080"/>
<keyword evidence="3" id="KW-1185">Reference proteome</keyword>
<gene>
    <name evidence="2" type="ORF">G3M56_003080</name>
</gene>
<dbReference type="Proteomes" id="UP000475117">
    <property type="component" value="Chromosome"/>
</dbReference>
<reference evidence="2 3" key="1">
    <citation type="submission" date="2020-12" db="EMBL/GenBank/DDBJ databases">
        <title>Sulforoseuscoccus oceanibium gen. nov., sp. nov., a representative of the phylum Verrucomicrobia with special cytoplasmic membrane, and proposal of Sulforoseuscoccusaceae fam. nov.</title>
        <authorList>
            <person name="Xi F."/>
        </authorList>
    </citation>
    <scope>NUCLEOTIDE SEQUENCE [LARGE SCALE GENOMIC DNA]</scope>
    <source>
        <strain evidence="2 3">T37</strain>
    </source>
</reference>
<dbReference type="Pfam" id="PF07589">
    <property type="entry name" value="PEP-CTERM"/>
    <property type="match status" value="1"/>
</dbReference>
<accession>A0A6B3LAV3</accession>
<evidence type="ECO:0000313" key="3">
    <source>
        <dbReference type="Proteomes" id="UP000475117"/>
    </source>
</evidence>
<protein>
    <submittedName>
        <fullName evidence="2">PEP-CTERM sorting domain-containing protein</fullName>
    </submittedName>
</protein>
<proteinExistence type="predicted"/>
<feature type="domain" description="Ice-binding protein C-terminal" evidence="1">
    <location>
        <begin position="267"/>
        <end position="289"/>
    </location>
</feature>
<name>A0A6B3LAV3_9BACT</name>
<dbReference type="NCBIfam" id="TIGR02595">
    <property type="entry name" value="PEP_CTERM"/>
    <property type="match status" value="1"/>
</dbReference>
<dbReference type="AlphaFoldDB" id="A0A6B3LAV3"/>
<dbReference type="EMBL" id="CP066776">
    <property type="protein sequence ID" value="QQL45587.1"/>
    <property type="molecule type" value="Genomic_DNA"/>
</dbReference>
<evidence type="ECO:0000313" key="2">
    <source>
        <dbReference type="EMBL" id="QQL45587.1"/>
    </source>
</evidence>